<organism evidence="7 8">
    <name type="scientific">Acidiphilium rubrum</name>
    <dbReference type="NCBI Taxonomy" id="526"/>
    <lineage>
        <taxon>Bacteria</taxon>
        <taxon>Pseudomonadati</taxon>
        <taxon>Pseudomonadota</taxon>
        <taxon>Alphaproteobacteria</taxon>
        <taxon>Acetobacterales</taxon>
        <taxon>Acidocellaceae</taxon>
        <taxon>Acidiphilium</taxon>
    </lineage>
</organism>
<comment type="subcellular location">
    <subcellularLocation>
        <location evidence="1">Cell membrane</location>
        <topology evidence="1">Multi-pass membrane protein</topology>
    </subcellularLocation>
</comment>
<reference evidence="7 8" key="1">
    <citation type="submission" date="2017-01" db="EMBL/GenBank/DDBJ databases">
        <authorList>
            <person name="Varghese N."/>
            <person name="Submissions S."/>
        </authorList>
    </citation>
    <scope>NUCLEOTIDE SEQUENCE [LARGE SCALE GENOMIC DNA]</scope>
    <source>
        <strain evidence="7 8">ATCC 35905</strain>
    </source>
</reference>
<dbReference type="InterPro" id="IPR001851">
    <property type="entry name" value="ABC_transp_permease"/>
</dbReference>
<keyword evidence="4 6" id="KW-1133">Transmembrane helix</keyword>
<accession>A0A8G2CMW4</accession>
<dbReference type="Pfam" id="PF02653">
    <property type="entry name" value="BPD_transp_2"/>
    <property type="match status" value="1"/>
</dbReference>
<dbReference type="PANTHER" id="PTHR32196">
    <property type="entry name" value="ABC TRANSPORTER PERMEASE PROTEIN YPHD-RELATED-RELATED"/>
    <property type="match status" value="1"/>
</dbReference>
<keyword evidence="5 6" id="KW-0472">Membrane</keyword>
<evidence type="ECO:0000256" key="5">
    <source>
        <dbReference type="ARBA" id="ARBA00023136"/>
    </source>
</evidence>
<dbReference type="GO" id="GO:0005886">
    <property type="term" value="C:plasma membrane"/>
    <property type="evidence" value="ECO:0007669"/>
    <property type="project" value="UniProtKB-SubCell"/>
</dbReference>
<dbReference type="RefSeq" id="WP_029312564.1">
    <property type="nucleotide sequence ID" value="NZ_FTNE01000024.1"/>
</dbReference>
<gene>
    <name evidence="7" type="ORF">SAMN05421828_12440</name>
</gene>
<keyword evidence="2" id="KW-1003">Cell membrane</keyword>
<feature type="transmembrane region" description="Helical" evidence="6">
    <location>
        <begin position="256"/>
        <end position="275"/>
    </location>
</feature>
<name>A0A8G2CMW4_ACIRU</name>
<dbReference type="OrthoDB" id="192433at2"/>
<feature type="transmembrane region" description="Helical" evidence="6">
    <location>
        <begin position="89"/>
        <end position="107"/>
    </location>
</feature>
<dbReference type="EMBL" id="FTNE01000024">
    <property type="protein sequence ID" value="SIR32044.1"/>
    <property type="molecule type" value="Genomic_DNA"/>
</dbReference>
<dbReference type="GO" id="GO:0022857">
    <property type="term" value="F:transmembrane transporter activity"/>
    <property type="evidence" value="ECO:0007669"/>
    <property type="project" value="InterPro"/>
</dbReference>
<comment type="caution">
    <text evidence="7">The sequence shown here is derived from an EMBL/GenBank/DDBJ whole genome shotgun (WGS) entry which is preliminary data.</text>
</comment>
<evidence type="ECO:0000256" key="3">
    <source>
        <dbReference type="ARBA" id="ARBA00022692"/>
    </source>
</evidence>
<protein>
    <submittedName>
        <fullName evidence="7">Monosaccharide ABC transporter membrane protein, CUT2 family</fullName>
    </submittedName>
</protein>
<feature type="transmembrane region" description="Helical" evidence="6">
    <location>
        <begin position="226"/>
        <end position="250"/>
    </location>
</feature>
<keyword evidence="3 6" id="KW-0812">Transmembrane</keyword>
<evidence type="ECO:0000256" key="2">
    <source>
        <dbReference type="ARBA" id="ARBA00022475"/>
    </source>
</evidence>
<feature type="transmembrane region" description="Helical" evidence="6">
    <location>
        <begin position="180"/>
        <end position="201"/>
    </location>
</feature>
<feature type="transmembrane region" description="Helical" evidence="6">
    <location>
        <begin position="113"/>
        <end position="133"/>
    </location>
</feature>
<evidence type="ECO:0000313" key="8">
    <source>
        <dbReference type="Proteomes" id="UP000186308"/>
    </source>
</evidence>
<sequence length="360" mass="37810">MESLKSDALEPSGAERESMGRGELVRRGLTTYGLPIITLFLIALFSILLPDTFPTADNMRAVFVVKSVVALLALAALLPMIAGRIDLTVGYGIVLWSIIAISLQVQYHWPWPVAVLAVLVLGGLFGLMNGLLVEIAQIDSFIATLGTGTIIFALAEWYTGGEQMVGTLSAGFTAINDGRLLGVVPLPVVYVLVIAFVLWLVTERMPLGRVLYAIGANRRAAELNGIAVRTHVVGVFIASGVLTAFASVVLAAQLRIGTTSLGLSYLLPALVGAFLGSTTIKPGRVNVWGTVAAEVLLAVGISGIEQLGGAFFVSDLFNGITLVLSIGLAGFAQRRRAVHLKAVRPALVPAPAASATRGDL</sequence>
<feature type="transmembrane region" description="Helical" evidence="6">
    <location>
        <begin position="29"/>
        <end position="49"/>
    </location>
</feature>
<keyword evidence="8" id="KW-1185">Reference proteome</keyword>
<feature type="transmembrane region" description="Helical" evidence="6">
    <location>
        <begin position="287"/>
        <end position="304"/>
    </location>
</feature>
<feature type="transmembrane region" description="Helical" evidence="6">
    <location>
        <begin position="310"/>
        <end position="331"/>
    </location>
</feature>
<dbReference type="CDD" id="cd06579">
    <property type="entry name" value="TM_PBP1_transp_AraH_like"/>
    <property type="match status" value="1"/>
</dbReference>
<dbReference type="Proteomes" id="UP000186308">
    <property type="component" value="Unassembled WGS sequence"/>
</dbReference>
<evidence type="ECO:0000313" key="7">
    <source>
        <dbReference type="EMBL" id="SIR32044.1"/>
    </source>
</evidence>
<evidence type="ECO:0000256" key="4">
    <source>
        <dbReference type="ARBA" id="ARBA00022989"/>
    </source>
</evidence>
<proteinExistence type="predicted"/>
<feature type="transmembrane region" description="Helical" evidence="6">
    <location>
        <begin position="61"/>
        <end position="82"/>
    </location>
</feature>
<evidence type="ECO:0000256" key="1">
    <source>
        <dbReference type="ARBA" id="ARBA00004651"/>
    </source>
</evidence>
<feature type="transmembrane region" description="Helical" evidence="6">
    <location>
        <begin position="140"/>
        <end position="160"/>
    </location>
</feature>
<dbReference type="AlphaFoldDB" id="A0A8G2CMW4"/>
<evidence type="ECO:0000256" key="6">
    <source>
        <dbReference type="SAM" id="Phobius"/>
    </source>
</evidence>